<dbReference type="Pfam" id="PF02749">
    <property type="entry name" value="QRPTase_N"/>
    <property type="match status" value="1"/>
</dbReference>
<evidence type="ECO:0000256" key="10">
    <source>
        <dbReference type="ARBA" id="ARBA00047445"/>
    </source>
</evidence>
<reference evidence="15 16" key="1">
    <citation type="submission" date="2018-11" db="EMBL/GenBank/DDBJ databases">
        <title>Sequencing the genomes of 1000 actinobacteria strains.</title>
        <authorList>
            <person name="Klenk H.-P."/>
        </authorList>
    </citation>
    <scope>NUCLEOTIDE SEQUENCE [LARGE SCALE GENOMIC DNA]</scope>
    <source>
        <strain evidence="15 16">DSM 12652</strain>
    </source>
</reference>
<dbReference type="PIRSF" id="PIRSF006250">
    <property type="entry name" value="NadC_ModD"/>
    <property type="match status" value="1"/>
</dbReference>
<comment type="function">
    <text evidence="1">Involved in the catabolism of quinolinic acid (QA).</text>
</comment>
<evidence type="ECO:0000256" key="2">
    <source>
        <dbReference type="ARBA" id="ARBA00004893"/>
    </source>
</evidence>
<dbReference type="RefSeq" id="WP_211332615.1">
    <property type="nucleotide sequence ID" value="NZ_RKHO01000001.1"/>
</dbReference>
<evidence type="ECO:0000256" key="12">
    <source>
        <dbReference type="PIRSR" id="PIRSR006250-1"/>
    </source>
</evidence>
<keyword evidence="8 11" id="KW-0808">Transferase</keyword>
<keyword evidence="16" id="KW-1185">Reference proteome</keyword>
<dbReference type="GO" id="GO:0034213">
    <property type="term" value="P:quinolinate catabolic process"/>
    <property type="evidence" value="ECO:0007669"/>
    <property type="project" value="TreeGrafter"/>
</dbReference>
<dbReference type="Gene3D" id="3.20.20.70">
    <property type="entry name" value="Aldolase class I"/>
    <property type="match status" value="1"/>
</dbReference>
<proteinExistence type="inferred from homology"/>
<evidence type="ECO:0000256" key="8">
    <source>
        <dbReference type="ARBA" id="ARBA00022679"/>
    </source>
</evidence>
<comment type="caution">
    <text evidence="15">The sequence shown here is derived from an EMBL/GenBank/DDBJ whole genome shotgun (WGS) entry which is preliminary data.</text>
</comment>
<accession>A0A3N2CZV5</accession>
<dbReference type="InterPro" id="IPR022412">
    <property type="entry name" value="Quinolinate_PRibosylTrfase_N"/>
</dbReference>
<dbReference type="PANTHER" id="PTHR32179">
    <property type="entry name" value="NICOTINATE-NUCLEOTIDE PYROPHOSPHORYLASE [CARBOXYLATING]"/>
    <property type="match status" value="1"/>
</dbReference>
<dbReference type="GO" id="GO:0005737">
    <property type="term" value="C:cytoplasm"/>
    <property type="evidence" value="ECO:0007669"/>
    <property type="project" value="TreeGrafter"/>
</dbReference>
<feature type="binding site" evidence="12">
    <location>
        <begin position="252"/>
        <end position="254"/>
    </location>
    <ligand>
        <name>substrate</name>
    </ligand>
</feature>
<sequence>MSALADAGLDAAAVRALLRATLAEDLGSRGDVTSAAVVPGGSRLDVAFTSRQVGVVAGLPVLAALVEEVCGPDARLALLLADGDRVSPGTRLATLSAPAHDVLALERTALNLVGHLSGVATATRAWVDAVEGTGVRVRDTRKTMPLLRALEKYAVRCGGGTNHRAGLHDAILIKDNHVAAAGGVVAALDAAYAAHPRGSIVVQVEVDSHQQLEEALAHGAEQVLLDNFAVDQLARAVALVRRTTEGVVLEASGGLTLSSAREYAETGVDYLAVGALTHSAPSLDIGLDTI</sequence>
<feature type="binding site" evidence="12">
    <location>
        <begin position="273"/>
        <end position="275"/>
    </location>
    <ligand>
        <name>substrate</name>
    </ligand>
</feature>
<dbReference type="InterPro" id="IPR037128">
    <property type="entry name" value="Quinolinate_PRibosylTase_N_sf"/>
</dbReference>
<keyword evidence="7 11" id="KW-0328">Glycosyltransferase</keyword>
<dbReference type="GO" id="GO:0004514">
    <property type="term" value="F:nicotinate-nucleotide diphosphorylase (carboxylating) activity"/>
    <property type="evidence" value="ECO:0007669"/>
    <property type="project" value="UniProtKB-EC"/>
</dbReference>
<dbReference type="Proteomes" id="UP000281738">
    <property type="component" value="Unassembled WGS sequence"/>
</dbReference>
<feature type="binding site" evidence="12">
    <location>
        <position position="226"/>
    </location>
    <ligand>
        <name>substrate</name>
    </ligand>
</feature>
<comment type="catalytic activity">
    <reaction evidence="10">
        <text>nicotinate beta-D-ribonucleotide + CO2 + diphosphate = quinolinate + 5-phospho-alpha-D-ribose 1-diphosphate + 2 H(+)</text>
        <dbReference type="Rhea" id="RHEA:12733"/>
        <dbReference type="ChEBI" id="CHEBI:15378"/>
        <dbReference type="ChEBI" id="CHEBI:16526"/>
        <dbReference type="ChEBI" id="CHEBI:29959"/>
        <dbReference type="ChEBI" id="CHEBI:33019"/>
        <dbReference type="ChEBI" id="CHEBI:57502"/>
        <dbReference type="ChEBI" id="CHEBI:58017"/>
        <dbReference type="EC" id="2.4.2.19"/>
    </reaction>
</comment>
<evidence type="ECO:0000256" key="3">
    <source>
        <dbReference type="ARBA" id="ARBA00009400"/>
    </source>
</evidence>
<dbReference type="CDD" id="cd01572">
    <property type="entry name" value="QPRTase"/>
    <property type="match status" value="1"/>
</dbReference>
<dbReference type="PANTHER" id="PTHR32179:SF3">
    <property type="entry name" value="NICOTINATE-NUCLEOTIDE PYROPHOSPHORYLASE [CARBOXYLATING]"/>
    <property type="match status" value="1"/>
</dbReference>
<dbReference type="InterPro" id="IPR027277">
    <property type="entry name" value="NadC/ModD"/>
</dbReference>
<evidence type="ECO:0000256" key="7">
    <source>
        <dbReference type="ARBA" id="ARBA00022676"/>
    </source>
</evidence>
<dbReference type="AlphaFoldDB" id="A0A3N2CZV5"/>
<gene>
    <name evidence="15" type="ORF">EDD33_3966</name>
</gene>
<evidence type="ECO:0000313" key="16">
    <source>
        <dbReference type="Proteomes" id="UP000281738"/>
    </source>
</evidence>
<dbReference type="InterPro" id="IPR002638">
    <property type="entry name" value="Quinolinate_PRibosylTrfase_C"/>
</dbReference>
<feature type="binding site" evidence="12">
    <location>
        <position position="174"/>
    </location>
    <ligand>
        <name>substrate</name>
    </ligand>
</feature>
<dbReference type="EC" id="2.4.2.19" evidence="4"/>
<protein>
    <recommendedName>
        <fullName evidence="5">Nicotinate-nucleotide pyrophosphorylase [carboxylating]</fullName>
        <ecNumber evidence="4">2.4.2.19</ecNumber>
    </recommendedName>
    <alternativeName>
        <fullName evidence="9">Quinolinate phosphoribosyltransferase [decarboxylating]</fullName>
    </alternativeName>
</protein>
<dbReference type="InterPro" id="IPR036068">
    <property type="entry name" value="Nicotinate_pribotase-like_C"/>
</dbReference>
<feature type="binding site" evidence="12">
    <location>
        <position position="164"/>
    </location>
    <ligand>
        <name>substrate</name>
    </ligand>
</feature>
<dbReference type="InterPro" id="IPR013785">
    <property type="entry name" value="Aldolase_TIM"/>
</dbReference>
<dbReference type="UniPathway" id="UPA00253">
    <property type="reaction ID" value="UER00331"/>
</dbReference>
<organism evidence="15 16">
    <name type="scientific">Nocardioides aurantiacus</name>
    <dbReference type="NCBI Taxonomy" id="86796"/>
    <lineage>
        <taxon>Bacteria</taxon>
        <taxon>Bacillati</taxon>
        <taxon>Actinomycetota</taxon>
        <taxon>Actinomycetes</taxon>
        <taxon>Propionibacteriales</taxon>
        <taxon>Nocardioidaceae</taxon>
        <taxon>Nocardioides</taxon>
    </lineage>
</organism>
<evidence type="ECO:0000256" key="5">
    <source>
        <dbReference type="ARBA" id="ARBA00020990"/>
    </source>
</evidence>
<dbReference type="EMBL" id="RKHO01000001">
    <property type="protein sequence ID" value="ROR93061.1"/>
    <property type="molecule type" value="Genomic_DNA"/>
</dbReference>
<evidence type="ECO:0000256" key="1">
    <source>
        <dbReference type="ARBA" id="ARBA00003237"/>
    </source>
</evidence>
<dbReference type="Pfam" id="PF01729">
    <property type="entry name" value="QRPTase_C"/>
    <property type="match status" value="1"/>
</dbReference>
<feature type="binding site" evidence="12">
    <location>
        <begin position="140"/>
        <end position="142"/>
    </location>
    <ligand>
        <name>substrate</name>
    </ligand>
</feature>
<evidence type="ECO:0000256" key="9">
    <source>
        <dbReference type="ARBA" id="ARBA00033102"/>
    </source>
</evidence>
<evidence type="ECO:0000259" key="13">
    <source>
        <dbReference type="Pfam" id="PF01729"/>
    </source>
</evidence>
<evidence type="ECO:0000313" key="15">
    <source>
        <dbReference type="EMBL" id="ROR93061.1"/>
    </source>
</evidence>
<dbReference type="GO" id="GO:0009435">
    <property type="term" value="P:NAD+ biosynthetic process"/>
    <property type="evidence" value="ECO:0007669"/>
    <property type="project" value="UniProtKB-UniPathway"/>
</dbReference>
<feature type="domain" description="Quinolinate phosphoribosyl transferase C-terminal" evidence="13">
    <location>
        <begin position="119"/>
        <end position="288"/>
    </location>
</feature>
<dbReference type="SUPFAM" id="SSF54675">
    <property type="entry name" value="Nicotinate/Quinolinate PRTase N-terminal domain-like"/>
    <property type="match status" value="1"/>
</dbReference>
<dbReference type="SUPFAM" id="SSF51690">
    <property type="entry name" value="Nicotinate/Quinolinate PRTase C-terminal domain-like"/>
    <property type="match status" value="1"/>
</dbReference>
<keyword evidence="6" id="KW-0662">Pyridine nucleotide biosynthesis</keyword>
<dbReference type="Gene3D" id="3.90.1170.20">
    <property type="entry name" value="Quinolinate phosphoribosyl transferase, N-terminal domain"/>
    <property type="match status" value="1"/>
</dbReference>
<evidence type="ECO:0000256" key="4">
    <source>
        <dbReference type="ARBA" id="ARBA00011944"/>
    </source>
</evidence>
<dbReference type="FunFam" id="3.20.20.70:FF:000030">
    <property type="entry name" value="Nicotinate-nucleotide pyrophosphorylase, carboxylating"/>
    <property type="match status" value="1"/>
</dbReference>
<feature type="binding site" evidence="12">
    <location>
        <position position="205"/>
    </location>
    <ligand>
        <name>substrate</name>
    </ligand>
</feature>
<evidence type="ECO:0000259" key="14">
    <source>
        <dbReference type="Pfam" id="PF02749"/>
    </source>
</evidence>
<evidence type="ECO:0000256" key="6">
    <source>
        <dbReference type="ARBA" id="ARBA00022642"/>
    </source>
</evidence>
<feature type="domain" description="Quinolinate phosphoribosyl transferase N-terminal" evidence="14">
    <location>
        <begin position="31"/>
        <end position="117"/>
    </location>
</feature>
<dbReference type="NCBIfam" id="TIGR00078">
    <property type="entry name" value="nadC"/>
    <property type="match status" value="1"/>
</dbReference>
<feature type="binding site" evidence="12">
    <location>
        <position position="107"/>
    </location>
    <ligand>
        <name>substrate</name>
    </ligand>
</feature>
<name>A0A3N2CZV5_9ACTN</name>
<comment type="similarity">
    <text evidence="3 11">Belongs to the NadC/ModD family.</text>
</comment>
<evidence type="ECO:0000256" key="11">
    <source>
        <dbReference type="PIRNR" id="PIRNR006250"/>
    </source>
</evidence>
<dbReference type="InterPro" id="IPR004393">
    <property type="entry name" value="NadC"/>
</dbReference>
<comment type="pathway">
    <text evidence="2">Cofactor biosynthesis; NAD(+) biosynthesis; nicotinate D-ribonucleotide from quinolinate: step 1/1.</text>
</comment>